<evidence type="ECO:0000256" key="1">
    <source>
        <dbReference type="SAM" id="MobiDB-lite"/>
    </source>
</evidence>
<evidence type="ECO:0000313" key="2">
    <source>
        <dbReference type="EMBL" id="KAF2133389.1"/>
    </source>
</evidence>
<dbReference type="OrthoDB" id="5395789at2759"/>
<keyword evidence="3" id="KW-1185">Reference proteome</keyword>
<sequence>MPTTGSPPPSRPSTPAATPPPATPPPTSTLVTPPRISTLRRRGAELFSRSPFSSHNPFEADDFEFASPVAAGETLRGSPDLFGRRSLKRLSHGVSTESRGVGERSPIGAELAPCAGTSQRGMPAGASPQLSTLRRRGAEILAESSFSSQGLWDAEEDEFEHVESGCVSPNVTIRGSPFRSIRGAVQTESAAPLEFVPGDGLKSRYGMPGRFSTSSGEIDEREMLARFGGMEFSPDKTMRVRHFTSTQNTLVRPVVGKTGKENRSIWDVDEDEFDNWPGQDTMLNNLALKFTLKRDTFKNNDSTAHPIVDAIGEQVKSGILVCGANLTAQEHTDLMDELADRSCGNPHGSDAHDEVMQQFFSSCCKALPASRPARHMHIVDRDAYLNSKDNIVQSAFPRLCDAVATVLHLTNPNCLQDFLNPNVKVFEWRRDGHCLLIRRDGNEVIVGTFLNLATLYRWGFYVRCTISDDGQWTETYAAVTQGTTPVTKDGVRFEQFVAEPGRDDVSPSDPRWALYVGREMAYFLLNRQVWDFRTWFRWKLEWEADGVVSNAKERERDLYRRLNVLEGAEEKRL</sequence>
<protein>
    <submittedName>
        <fullName evidence="2">Uncharacterized protein</fullName>
    </submittedName>
</protein>
<proteinExistence type="predicted"/>
<organism evidence="2 3">
    <name type="scientific">Dothidotthia symphoricarpi CBS 119687</name>
    <dbReference type="NCBI Taxonomy" id="1392245"/>
    <lineage>
        <taxon>Eukaryota</taxon>
        <taxon>Fungi</taxon>
        <taxon>Dikarya</taxon>
        <taxon>Ascomycota</taxon>
        <taxon>Pezizomycotina</taxon>
        <taxon>Dothideomycetes</taxon>
        <taxon>Pleosporomycetidae</taxon>
        <taxon>Pleosporales</taxon>
        <taxon>Dothidotthiaceae</taxon>
        <taxon>Dothidotthia</taxon>
    </lineage>
</organism>
<gene>
    <name evidence="2" type="ORF">P153DRAFT_393210</name>
</gene>
<name>A0A6A6AN84_9PLEO</name>
<reference evidence="2" key="1">
    <citation type="journal article" date="2020" name="Stud. Mycol.">
        <title>101 Dothideomycetes genomes: a test case for predicting lifestyles and emergence of pathogens.</title>
        <authorList>
            <person name="Haridas S."/>
            <person name="Albert R."/>
            <person name="Binder M."/>
            <person name="Bloem J."/>
            <person name="Labutti K."/>
            <person name="Salamov A."/>
            <person name="Andreopoulos B."/>
            <person name="Baker S."/>
            <person name="Barry K."/>
            <person name="Bills G."/>
            <person name="Bluhm B."/>
            <person name="Cannon C."/>
            <person name="Castanera R."/>
            <person name="Culley D."/>
            <person name="Daum C."/>
            <person name="Ezra D."/>
            <person name="Gonzalez J."/>
            <person name="Henrissat B."/>
            <person name="Kuo A."/>
            <person name="Liang C."/>
            <person name="Lipzen A."/>
            <person name="Lutzoni F."/>
            <person name="Magnuson J."/>
            <person name="Mondo S."/>
            <person name="Nolan M."/>
            <person name="Ohm R."/>
            <person name="Pangilinan J."/>
            <person name="Park H.-J."/>
            <person name="Ramirez L."/>
            <person name="Alfaro M."/>
            <person name="Sun H."/>
            <person name="Tritt A."/>
            <person name="Yoshinaga Y."/>
            <person name="Zwiers L.-H."/>
            <person name="Turgeon B."/>
            <person name="Goodwin S."/>
            <person name="Spatafora J."/>
            <person name="Crous P."/>
            <person name="Grigoriev I."/>
        </authorList>
    </citation>
    <scope>NUCLEOTIDE SEQUENCE</scope>
    <source>
        <strain evidence="2">CBS 119687</strain>
    </source>
</reference>
<dbReference type="EMBL" id="ML977499">
    <property type="protein sequence ID" value="KAF2133389.1"/>
    <property type="molecule type" value="Genomic_DNA"/>
</dbReference>
<dbReference type="GeneID" id="54411645"/>
<dbReference type="RefSeq" id="XP_033527776.1">
    <property type="nucleotide sequence ID" value="XM_033671213.1"/>
</dbReference>
<feature type="compositionally biased region" description="Pro residues" evidence="1">
    <location>
        <begin position="1"/>
        <end position="27"/>
    </location>
</feature>
<dbReference type="AlphaFoldDB" id="A0A6A6AN84"/>
<dbReference type="Proteomes" id="UP000799771">
    <property type="component" value="Unassembled WGS sequence"/>
</dbReference>
<accession>A0A6A6AN84</accession>
<evidence type="ECO:0000313" key="3">
    <source>
        <dbReference type="Proteomes" id="UP000799771"/>
    </source>
</evidence>
<feature type="region of interest" description="Disordered" evidence="1">
    <location>
        <begin position="1"/>
        <end position="35"/>
    </location>
</feature>